<evidence type="ECO:0000256" key="2">
    <source>
        <dbReference type="ARBA" id="ARBA00022723"/>
    </source>
</evidence>
<dbReference type="EMBL" id="DRBW01000253">
    <property type="protein sequence ID" value="HDM90918.1"/>
    <property type="molecule type" value="Genomic_DNA"/>
</dbReference>
<dbReference type="InterPro" id="IPR045864">
    <property type="entry name" value="aa-tRNA-synth_II/BPL/LPL"/>
</dbReference>
<comment type="catalytic activity">
    <reaction evidence="6 7 8">
        <text>tRNA(Lys) + L-lysine + ATP = L-lysyl-tRNA(Lys) + AMP + diphosphate</text>
        <dbReference type="Rhea" id="RHEA:20792"/>
        <dbReference type="Rhea" id="RHEA-COMP:9696"/>
        <dbReference type="Rhea" id="RHEA-COMP:9697"/>
        <dbReference type="ChEBI" id="CHEBI:30616"/>
        <dbReference type="ChEBI" id="CHEBI:32551"/>
        <dbReference type="ChEBI" id="CHEBI:33019"/>
        <dbReference type="ChEBI" id="CHEBI:78442"/>
        <dbReference type="ChEBI" id="CHEBI:78529"/>
        <dbReference type="ChEBI" id="CHEBI:456215"/>
        <dbReference type="EC" id="6.1.1.6"/>
    </reaction>
</comment>
<dbReference type="PANTHER" id="PTHR42918">
    <property type="entry name" value="LYSYL-TRNA SYNTHETASE"/>
    <property type="match status" value="1"/>
</dbReference>
<dbReference type="Pfam" id="PF00152">
    <property type="entry name" value="tRNA-synt_2"/>
    <property type="match status" value="1"/>
</dbReference>
<dbReference type="InterPro" id="IPR002313">
    <property type="entry name" value="Lys-tRNA-ligase_II"/>
</dbReference>
<evidence type="ECO:0000256" key="6">
    <source>
        <dbReference type="ARBA" id="ARBA00048573"/>
    </source>
</evidence>
<dbReference type="PANTHER" id="PTHR42918:SF15">
    <property type="entry name" value="LYSINE--TRNA LIGASE, CHLOROPLASTIC_MITOCHONDRIAL"/>
    <property type="match status" value="1"/>
</dbReference>
<evidence type="ECO:0000256" key="1">
    <source>
        <dbReference type="ARBA" id="ARBA00022598"/>
    </source>
</evidence>
<evidence type="ECO:0000256" key="8">
    <source>
        <dbReference type="RuleBase" id="RU000336"/>
    </source>
</evidence>
<evidence type="ECO:0000256" key="4">
    <source>
        <dbReference type="ARBA" id="ARBA00022840"/>
    </source>
</evidence>
<sequence>MGINPYPYSCEITHKAEEIKASFPLLEGKTVRVAGRIMSRRVFGKLIFSHIRDESGDIQIAFQKGTSELSPPVEDMEPLKFAKKYLDIGDIIGVKGVVFKTKTGEISVLAEEFSLLAKSLYPLPEKWHGLRDKELRYRERYLDFIVNPEAREIMKKKSLIISKLRNFLDRKGFLEFETPVLQPLYGGATARPFTTYSEALDARLYLRISDELYLKRLLVGGFERVYEISKDFRNEGIDRLHYPEFIMLEAYAAYWDYNDMMEMAEELLTSLVQEIHGDTEIQYGEMKLSFKRPYKRVSFVGEIEKQLGKNPLGMETDELREAAEELGIPGAEKLPQHKIIDKIFDRLVGENLIDPTFVLDHPLILSPLAKKHRENPGLVERFELFVAGMEIANAFSELNDPVDQRRRFEELVKLRKKGDEELPPEIDEDFLLAQEHGMPPAGGIGIGVDRLVMILTNQPSIRDTITFPHLKPRS</sequence>
<dbReference type="SUPFAM" id="SSF55681">
    <property type="entry name" value="Class II aaRS and biotin synthetases"/>
    <property type="match status" value="1"/>
</dbReference>
<dbReference type="InterPro" id="IPR018149">
    <property type="entry name" value="Lys-tRNA-synth_II_C"/>
</dbReference>
<evidence type="ECO:0000256" key="7">
    <source>
        <dbReference type="HAMAP-Rule" id="MF_00252"/>
    </source>
</evidence>
<keyword evidence="4 7" id="KW-0067">ATP-binding</keyword>
<keyword evidence="7" id="KW-0648">Protein biosynthesis</keyword>
<dbReference type="Gene3D" id="3.30.930.10">
    <property type="entry name" value="Bira Bifunctional Protein, Domain 2"/>
    <property type="match status" value="1"/>
</dbReference>
<dbReference type="PRINTS" id="PR00982">
    <property type="entry name" value="TRNASYNTHLYS"/>
</dbReference>
<evidence type="ECO:0000256" key="3">
    <source>
        <dbReference type="ARBA" id="ARBA00022741"/>
    </source>
</evidence>
<evidence type="ECO:0000313" key="10">
    <source>
        <dbReference type="EMBL" id="HDM90918.1"/>
    </source>
</evidence>
<keyword evidence="2 7" id="KW-0479">Metal-binding</keyword>
<gene>
    <name evidence="7 10" type="primary">lysS</name>
    <name evidence="10" type="ORF">ENG67_06910</name>
</gene>
<dbReference type="CDD" id="cd04322">
    <property type="entry name" value="LysRS_N"/>
    <property type="match status" value="1"/>
</dbReference>
<reference evidence="10" key="1">
    <citation type="journal article" date="2020" name="mSystems">
        <title>Genome- and Community-Level Interaction Insights into Carbon Utilization and Element Cycling Functions of Hydrothermarchaeota in Hydrothermal Sediment.</title>
        <authorList>
            <person name="Zhou Z."/>
            <person name="Liu Y."/>
            <person name="Xu W."/>
            <person name="Pan J."/>
            <person name="Luo Z.H."/>
            <person name="Li M."/>
        </authorList>
    </citation>
    <scope>NUCLEOTIDE SEQUENCE [LARGE SCALE GENOMIC DNA]</scope>
    <source>
        <strain evidence="10">HyVt-237</strain>
    </source>
</reference>
<dbReference type="NCBIfam" id="NF001756">
    <property type="entry name" value="PRK00484.1"/>
    <property type="match status" value="1"/>
</dbReference>
<dbReference type="GO" id="GO:0005524">
    <property type="term" value="F:ATP binding"/>
    <property type="evidence" value="ECO:0007669"/>
    <property type="project" value="UniProtKB-UniRule"/>
</dbReference>
<feature type="binding site" evidence="7">
    <location>
        <position position="383"/>
    </location>
    <ligand>
        <name>Mg(2+)</name>
        <dbReference type="ChEBI" id="CHEBI:18420"/>
        <label>1</label>
    </ligand>
</feature>
<dbReference type="EC" id="6.1.1.6" evidence="7"/>
<feature type="binding site" evidence="7">
    <location>
        <position position="390"/>
    </location>
    <ligand>
        <name>Mg(2+)</name>
        <dbReference type="ChEBI" id="CHEBI:18420"/>
        <label>1</label>
    </ligand>
</feature>
<dbReference type="InterPro" id="IPR004365">
    <property type="entry name" value="NA-bd_OB_tRNA"/>
</dbReference>
<name>A0A7C0XE44_UNCW3</name>
<dbReference type="Proteomes" id="UP000885931">
    <property type="component" value="Unassembled WGS sequence"/>
</dbReference>
<comment type="similarity">
    <text evidence="7">Belongs to the class-II aminoacyl-tRNA synthetase family.</text>
</comment>
<dbReference type="Pfam" id="PF01336">
    <property type="entry name" value="tRNA_anti-codon"/>
    <property type="match status" value="1"/>
</dbReference>
<keyword evidence="5 7" id="KW-0030">Aminoacyl-tRNA synthetase</keyword>
<dbReference type="Gene3D" id="2.40.50.140">
    <property type="entry name" value="Nucleic acid-binding proteins"/>
    <property type="match status" value="1"/>
</dbReference>
<dbReference type="InterPro" id="IPR012340">
    <property type="entry name" value="NA-bd_OB-fold"/>
</dbReference>
<accession>A0A7C0XE44</accession>
<dbReference type="CDD" id="cd00775">
    <property type="entry name" value="LysRS_core"/>
    <property type="match status" value="1"/>
</dbReference>
<dbReference type="AlphaFoldDB" id="A0A7C0XE44"/>
<keyword evidence="7 8" id="KW-0460">Magnesium</keyword>
<dbReference type="InterPro" id="IPR006195">
    <property type="entry name" value="aa-tRNA-synth_II"/>
</dbReference>
<comment type="subunit">
    <text evidence="7">Homodimer.</text>
</comment>
<dbReference type="GO" id="GO:0005829">
    <property type="term" value="C:cytosol"/>
    <property type="evidence" value="ECO:0007669"/>
    <property type="project" value="TreeGrafter"/>
</dbReference>
<dbReference type="InterPro" id="IPR044136">
    <property type="entry name" value="Lys-tRNA-ligase_II_N"/>
</dbReference>
<dbReference type="HAMAP" id="MF_00252">
    <property type="entry name" value="Lys_tRNA_synth_class2"/>
    <property type="match status" value="1"/>
</dbReference>
<keyword evidence="1 7" id="KW-0436">Ligase</keyword>
<dbReference type="PROSITE" id="PS50862">
    <property type="entry name" value="AA_TRNA_LIGASE_II"/>
    <property type="match status" value="1"/>
</dbReference>
<feature type="domain" description="Aminoacyl-transfer RNA synthetases class-II family profile" evidence="9">
    <location>
        <begin position="160"/>
        <end position="472"/>
    </location>
</feature>
<keyword evidence="3 7" id="KW-0547">Nucleotide-binding</keyword>
<evidence type="ECO:0000256" key="5">
    <source>
        <dbReference type="ARBA" id="ARBA00023146"/>
    </source>
</evidence>
<evidence type="ECO:0000259" key="9">
    <source>
        <dbReference type="PROSITE" id="PS50862"/>
    </source>
</evidence>
<dbReference type="GO" id="GO:0004824">
    <property type="term" value="F:lysine-tRNA ligase activity"/>
    <property type="evidence" value="ECO:0007669"/>
    <property type="project" value="UniProtKB-UniRule"/>
</dbReference>
<dbReference type="NCBIfam" id="TIGR00499">
    <property type="entry name" value="lysS_bact"/>
    <property type="match status" value="1"/>
</dbReference>
<dbReference type="GO" id="GO:0006430">
    <property type="term" value="P:lysyl-tRNA aminoacylation"/>
    <property type="evidence" value="ECO:0007669"/>
    <property type="project" value="UniProtKB-UniRule"/>
</dbReference>
<feature type="binding site" evidence="7">
    <location>
        <position position="390"/>
    </location>
    <ligand>
        <name>Mg(2+)</name>
        <dbReference type="ChEBI" id="CHEBI:18420"/>
        <label>2</label>
    </ligand>
</feature>
<keyword evidence="7" id="KW-0963">Cytoplasm</keyword>
<comment type="subcellular location">
    <subcellularLocation>
        <location evidence="7">Cytoplasm</location>
    </subcellularLocation>
</comment>
<dbReference type="GO" id="GO:0000049">
    <property type="term" value="F:tRNA binding"/>
    <property type="evidence" value="ECO:0007669"/>
    <property type="project" value="TreeGrafter"/>
</dbReference>
<dbReference type="SUPFAM" id="SSF50249">
    <property type="entry name" value="Nucleic acid-binding proteins"/>
    <property type="match status" value="1"/>
</dbReference>
<dbReference type="InterPro" id="IPR004364">
    <property type="entry name" value="Aa-tRNA-synt_II"/>
</dbReference>
<dbReference type="GO" id="GO:0000287">
    <property type="term" value="F:magnesium ion binding"/>
    <property type="evidence" value="ECO:0007669"/>
    <property type="project" value="UniProtKB-UniRule"/>
</dbReference>
<comment type="cofactor">
    <cofactor evidence="7 8">
        <name>Mg(2+)</name>
        <dbReference type="ChEBI" id="CHEBI:18420"/>
    </cofactor>
    <text evidence="7 8">Binds 3 Mg(2+) ions per subunit.</text>
</comment>
<protein>
    <recommendedName>
        <fullName evidence="7">Lysine--tRNA ligase</fullName>
        <ecNumber evidence="7">6.1.1.6</ecNumber>
    </recommendedName>
    <alternativeName>
        <fullName evidence="7">Lysyl-tRNA synthetase</fullName>
        <shortName evidence="7">LysRS</shortName>
    </alternativeName>
</protein>
<proteinExistence type="inferred from homology"/>
<comment type="caution">
    <text evidence="10">The sequence shown here is derived from an EMBL/GenBank/DDBJ whole genome shotgun (WGS) entry which is preliminary data.</text>
</comment>
<organism evidence="10">
    <name type="scientific">candidate division WOR-3 bacterium</name>
    <dbReference type="NCBI Taxonomy" id="2052148"/>
    <lineage>
        <taxon>Bacteria</taxon>
        <taxon>Bacteria division WOR-3</taxon>
    </lineage>
</organism>